<organism evidence="2 3">
    <name type="scientific">Tindallia magadiensis</name>
    <dbReference type="NCBI Taxonomy" id="69895"/>
    <lineage>
        <taxon>Bacteria</taxon>
        <taxon>Bacillati</taxon>
        <taxon>Bacillota</taxon>
        <taxon>Clostridia</taxon>
        <taxon>Peptostreptococcales</taxon>
        <taxon>Tindalliaceae</taxon>
        <taxon>Tindallia</taxon>
    </lineage>
</organism>
<dbReference type="InterPro" id="IPR003607">
    <property type="entry name" value="HD/PDEase_dom"/>
</dbReference>
<dbReference type="PANTHER" id="PTHR33525">
    <property type="match status" value="1"/>
</dbReference>
<sequence length="282" mass="31334">MKKISIQEVIDRVQDIPAFPMTVSNIIRLTEDPDSTVQDIEKEITKDQSLTARVLRFANSTHYGYSRKISTISQATVVLGFQAIKSIALAATVSKMMAQELPGYAMEKEALWNQSQTCAIAARLVAKKTRYPRPDEAYVAGLLRDVGKVILNHYLTSEMSAVQEAVEQDQISFMQAEEAVLGFHHGQIGAKIAEKWNLPDALVESIAYHHEPEQASINEKLVAITHVADAMVMMLGVHMGADGLQYSFSSNAMEKLNLTESQLQEILSDLIDVTSDEETFHH</sequence>
<dbReference type="EMBL" id="FOQA01000006">
    <property type="protein sequence ID" value="SFI08777.1"/>
    <property type="molecule type" value="Genomic_DNA"/>
</dbReference>
<dbReference type="SUPFAM" id="SSF109604">
    <property type="entry name" value="HD-domain/PDEase-like"/>
    <property type="match status" value="1"/>
</dbReference>
<feature type="domain" description="HDOD" evidence="1">
    <location>
        <begin position="16"/>
        <end position="212"/>
    </location>
</feature>
<dbReference type="InterPro" id="IPR052340">
    <property type="entry name" value="RNase_Y/CdgJ"/>
</dbReference>
<reference evidence="3" key="1">
    <citation type="submission" date="2016-10" db="EMBL/GenBank/DDBJ databases">
        <authorList>
            <person name="Varghese N."/>
            <person name="Submissions S."/>
        </authorList>
    </citation>
    <scope>NUCLEOTIDE SEQUENCE [LARGE SCALE GENOMIC DNA]</scope>
    <source>
        <strain evidence="3">Z-7934</strain>
    </source>
</reference>
<dbReference type="PROSITE" id="PS51833">
    <property type="entry name" value="HDOD"/>
    <property type="match status" value="1"/>
</dbReference>
<protein>
    <submittedName>
        <fullName evidence="2">HD-like signal output (HDOD) domain, no enzymatic activity</fullName>
    </submittedName>
</protein>
<dbReference type="CDD" id="cd00077">
    <property type="entry name" value="HDc"/>
    <property type="match status" value="1"/>
</dbReference>
<dbReference type="Proteomes" id="UP000199287">
    <property type="component" value="Unassembled WGS sequence"/>
</dbReference>
<evidence type="ECO:0000313" key="3">
    <source>
        <dbReference type="Proteomes" id="UP000199287"/>
    </source>
</evidence>
<dbReference type="OrthoDB" id="9788446at2"/>
<gene>
    <name evidence="2" type="ORF">SAMN05192551_10690</name>
</gene>
<accession>A0A1I3FC57</accession>
<dbReference type="Gene3D" id="1.10.3210.10">
    <property type="entry name" value="Hypothetical protein af1432"/>
    <property type="match status" value="1"/>
</dbReference>
<evidence type="ECO:0000313" key="2">
    <source>
        <dbReference type="EMBL" id="SFI08777.1"/>
    </source>
</evidence>
<dbReference type="AlphaFoldDB" id="A0A1I3FC57"/>
<name>A0A1I3FC57_9FIRM</name>
<dbReference type="RefSeq" id="WP_093372439.1">
    <property type="nucleotide sequence ID" value="NZ_FOQA01000006.1"/>
</dbReference>
<keyword evidence="3" id="KW-1185">Reference proteome</keyword>
<dbReference type="PANTHER" id="PTHR33525:SF3">
    <property type="entry name" value="RIBONUCLEASE Y"/>
    <property type="match status" value="1"/>
</dbReference>
<evidence type="ECO:0000259" key="1">
    <source>
        <dbReference type="PROSITE" id="PS51833"/>
    </source>
</evidence>
<dbReference type="InterPro" id="IPR013976">
    <property type="entry name" value="HDOD"/>
</dbReference>
<proteinExistence type="predicted"/>
<dbReference type="Pfam" id="PF08668">
    <property type="entry name" value="HDOD"/>
    <property type="match status" value="1"/>
</dbReference>
<dbReference type="STRING" id="69895.SAMN05192551_10690"/>